<dbReference type="GO" id="GO:0046872">
    <property type="term" value="F:metal ion binding"/>
    <property type="evidence" value="ECO:0007669"/>
    <property type="project" value="UniProtKB-KW"/>
</dbReference>
<reference evidence="21 22" key="1">
    <citation type="journal article" date="2019" name="Mol. Ecol. Resour.">
        <title>Improving Illumina assemblies with Hi-C and long reads: an example with the North African dromedary.</title>
        <authorList>
            <person name="Elbers J.P."/>
            <person name="Rogers M.F."/>
            <person name="Perelman P.L."/>
            <person name="Proskuryakova A.A."/>
            <person name="Serdyukova N.A."/>
            <person name="Johnson W.E."/>
            <person name="Horin P."/>
            <person name="Corander J."/>
            <person name="Murphy D."/>
            <person name="Burger P.A."/>
        </authorList>
    </citation>
    <scope>NUCLEOTIDE SEQUENCE [LARGE SCALE GENOMIC DNA]</scope>
    <source>
        <strain evidence="21">Drom800</strain>
        <tissue evidence="21">Blood</tissue>
    </source>
</reference>
<keyword evidence="16" id="KW-0175">Coiled coil</keyword>
<evidence type="ECO:0000256" key="1">
    <source>
        <dbReference type="ARBA" id="ARBA00004637"/>
    </source>
</evidence>
<dbReference type="Pfam" id="PF12774">
    <property type="entry name" value="AAA_6"/>
    <property type="match status" value="1"/>
</dbReference>
<evidence type="ECO:0000256" key="2">
    <source>
        <dbReference type="ARBA" id="ARBA00022448"/>
    </source>
</evidence>
<sequence length="2529" mass="285107">MEQQQQQQQQQLRNLRDFLLVYNRMTELCFQRCVPSLHHRALDAEEEACLHSCAGKLIDSNHRLMAAYVQLMPALVQRRIADYEAASAVPVSVVGPTSSIIHFSNRHIPMNPQQQIHLSSLPLPPVPLRPGEVQPRGTWNWHSDPEQWARSIRQQLNAWLLLVSDEEVSSEALESRHSVGIQDKGEQPWPCRVKQRQRLKAAVTRSERPTVLLLLVAELRTLFSAVLQDGSPDAWYYLLAVLNLLPPYRALLVGHLDLLPFLEQLYRWAPWVESQLQLDLLVAIDQAFPRDTSLLEGTSHVDCCPQKQRFHRGTPRPACPIVQACWGGQQVDEELSTWLRPLTLPELQHSLGIVGAEVALEEAQWLDGLNLLPLALATDIPVQYESSDTGNGEEEPVERRETKSLLDSEVPREKTFQKRSTGFLPQTSLLGSQIVTVMKTERYLKKVHFLYLNVASSRYFRPYSLTVVPPDKVNPEHYIFSPFGILHVHPEEGSETMTLGTWHHHSVLWQQLQFIPFFKYCLLRKALAWLLQELHSVPWLPHEPDRCYELLDLQRALAKENHKALRLLRRCLHLCTSILHLRVFHSLCRQIHEDTYHMQQGLQERVKNCKRIRTGQGSVHLQREQCQQLEQKLQQAEAWLLQMGQLARLVDYMVCQNLVSIIEEKITSFVANILQVRWYSGRGRGLAVGIPGSYPLYIPKLSAWSEPSLFAISALSPYLGVKVMQSTDPKTSWDPLYSEEEDEEEDSDMEFVMPKFQGQHSDAVDIFCGPNIGLVWPWKTHTITEALEVRGYRLRGQYLPPNYKQLQEDLDNNPRIQQALAVQQALLKARTEGMLQEVQEFCRNHHWMTGIYEFLQAWGPQKLESMRGCPIKNYGMLVSCLNDWQGRVSKAKLENIRKDILEQVQNECRNRSQQLITELTDFMKVFQTINSDIHAISWCSQKSLQLNEANERYTELEERMEYTRSLYELIRNRVSLFSTEDEALDILLLDTWEAFQFEKSQASEFLLTKRHAIMPKLQQLMAAALAELEGLIEKALSGPFMDPAQEQRSTECHLISLERQFQNTASRLSELHHAYSTFTGDTSPVPLPVCGTLPIVQQQRIWHLYRVISENISEWKCMAFVKFNLPMAQEKTDGWLTEAARMSATLGLHSPVLQHCVRMLEEFRSLLPLITKLGSLQPQNHNFQALLRALGLGGLHNAELLTLGQLLTCPLLEFADRINQSQLRGYPLSRYTVLVPETELFQIWQCENERIHAQEALLQLQRAWEARQLRLLNFILHMPYEPPASERSRRQALRSPQWEVVGKDSGTFILSDYSSLQDSIQESLQVLCKILAIQKSGELNRRALEWVTIMHDLGALLEVWVSFQQKWIFLNKVLHEMKIQFPSSDLVGKSSRFKAVDEQYRTLMQISVTDPLVLSLIVPSAKRSPSFQGQQLQQLLQAGSVELEGIIMALESVLYSVCAQFPRLFFLSDSELVTLLAAPLESCEAQLWVRRCFPHVRAMLFDFSQTDKNMGGQQSSPSMQTQVEALAVLGAGGEEVKLQGPLPLHPDLPKWLASLEKCLRVSLVHMLQDCVAARLALSPSLDKAFKQLPQQSQLPPQLYVQHWLDLVQAFPWQCVLVAEEVVWRVHMEEALLEGKTLAVVPMHVWKLEVLVHFLQAQRASQGEQPLPSVRQTSLLSALLVMAVTHRDIAQLLQEHQVSDLTDFHWARQLKYHLGSPPTTLQKPPQSPKSFASSETSPSPAACWVDVLGRSFLYNYEYLGPRLGSLPNLLPERPALVLLLALEEVTCGTLLGPDGVGKAATVQNLAQALGRQLVMIPCLPHIEARSLSSYLNGALQGGAWLLLEAAQRLPLGLLSALGQRLAELHHLYAPLYQEASRSTSTVDPTHPQLLGSGCFEKHHVDMRLGYGCLLTLRALSPAVPANLRLLLRPVALVLPDLQQVAELTLLGAGIRDATCMATRLSRFFSLEHELVSRPLPCRLPLLKQVLEDTIQALNTTTEGPKSKQPCNLAAIEEATLLRALLRSPLFSILDEVHLCSLRELLCGLFPAAHQVLAEPMTHRLRKSLLEEELQQGRLHPSPDILGSLEQLSQALGQASGVLLLGPAGSGKTSCWNSLFKIQNRLAAMEITSTQSCQPVEITHLYPSALSPQEFLGWLEGPCWHHGVFPQLLREAIRCKTVGPRGQVQEAVGIHHWIICDGAPSAAWLDSVTCLLGDPPQLSLPNGQQIARPPGTFLLMEMGDATGMSPTLVGRCALVWCGGEHTWQGVLSVLMAALPREYRLQLKTITELNYLADVLVPATIQFLTSQGASSLLQVHGQQAVCPGVAEVTTLARILRCLLDLHLRIDDEEKAHIPEDLKYSDTVAQSFKSSKSSSLNRYQIDGDGVPDKRREHLLAVSSFLFALIWGFGAHLPSRYLQPATVSPAPVLQTERLLYVVDLLLSEGHPVLLAGEAATGKSAFVEVLVEPLHPYMCSPIHPAVRTTHLRLLLNQGFQSQPQASQWSTRHVDSKGFLLFLLEDLHLAASGEDLGGDS</sequence>
<evidence type="ECO:0000256" key="3">
    <source>
        <dbReference type="ARBA" id="ARBA00022723"/>
    </source>
</evidence>
<evidence type="ECO:0000313" key="22">
    <source>
        <dbReference type="Proteomes" id="UP000299084"/>
    </source>
</evidence>
<comment type="function">
    <text evidence="11">Component of the TIM22 complex, a complex that mediates the import and insertion of multi-pass transmembrane proteins into the mitochondrial inner membrane. The TIM22 complex forms a twin-pore translocase that uses the membrane potential as the external driving force. In the TIM22 complex, it may act as a docking point for the soluble 70 kDa complex that guides the target proteins in transit through the aqueous mitochondrial intermembrane space.</text>
</comment>
<dbReference type="Gene3D" id="3.20.180.20">
    <property type="entry name" value="Dynein heavy chain, N-terminal domain 2"/>
    <property type="match status" value="1"/>
</dbReference>
<dbReference type="FunFam" id="1.10.287.810:FF:000006">
    <property type="entry name" value="mitochondrial import inner membrane translocase subunit Tim10 B"/>
    <property type="match status" value="1"/>
</dbReference>
<dbReference type="InterPro" id="IPR042228">
    <property type="entry name" value="Dynein_linker_3"/>
</dbReference>
<evidence type="ECO:0000256" key="17">
    <source>
        <dbReference type="SAM" id="MobiDB-lite"/>
    </source>
</evidence>
<dbReference type="GO" id="GO:0051959">
    <property type="term" value="F:dynein light intermediate chain binding"/>
    <property type="evidence" value="ECO:0007669"/>
    <property type="project" value="InterPro"/>
</dbReference>
<keyword evidence="6" id="KW-0653">Protein transport</keyword>
<dbReference type="EMBL" id="JWIN03000010">
    <property type="protein sequence ID" value="KAB1272386.1"/>
    <property type="molecule type" value="Genomic_DNA"/>
</dbReference>
<dbReference type="Gene3D" id="1.10.287.810">
    <property type="entry name" value="Mitochondrial import inner membrane translocase subunit tim13 like domains"/>
    <property type="match status" value="1"/>
</dbReference>
<evidence type="ECO:0000256" key="10">
    <source>
        <dbReference type="ARBA" id="ARBA00023157"/>
    </source>
</evidence>
<dbReference type="InterPro" id="IPR027417">
    <property type="entry name" value="P-loop_NTPase"/>
</dbReference>
<dbReference type="SUPFAM" id="SSF52540">
    <property type="entry name" value="P-loop containing nucleoside triphosphate hydrolases"/>
    <property type="match status" value="2"/>
</dbReference>
<dbReference type="InterPro" id="IPR004217">
    <property type="entry name" value="Tim10-like"/>
</dbReference>
<dbReference type="GO" id="GO:0015031">
    <property type="term" value="P:protein transport"/>
    <property type="evidence" value="ECO:0007669"/>
    <property type="project" value="UniProtKB-KW"/>
</dbReference>
<dbReference type="Pfam" id="PF08393">
    <property type="entry name" value="DHC_N2"/>
    <property type="match status" value="1"/>
</dbReference>
<dbReference type="GO" id="GO:0030317">
    <property type="term" value="P:flagellated sperm motility"/>
    <property type="evidence" value="ECO:0007669"/>
    <property type="project" value="TreeGrafter"/>
</dbReference>
<evidence type="ECO:0000256" key="4">
    <source>
        <dbReference type="ARBA" id="ARBA00022792"/>
    </source>
</evidence>
<organism evidence="21 22">
    <name type="scientific">Camelus dromedarius</name>
    <name type="common">Dromedary</name>
    <name type="synonym">Arabian camel</name>
    <dbReference type="NCBI Taxonomy" id="9838"/>
    <lineage>
        <taxon>Eukaryota</taxon>
        <taxon>Metazoa</taxon>
        <taxon>Chordata</taxon>
        <taxon>Craniata</taxon>
        <taxon>Vertebrata</taxon>
        <taxon>Euteleostomi</taxon>
        <taxon>Mammalia</taxon>
        <taxon>Eutheria</taxon>
        <taxon>Laurasiatheria</taxon>
        <taxon>Artiodactyla</taxon>
        <taxon>Tylopoda</taxon>
        <taxon>Camelidae</taxon>
        <taxon>Camelus</taxon>
    </lineage>
</organism>
<dbReference type="Gene3D" id="3.40.50.300">
    <property type="entry name" value="P-loop containing nucleotide triphosphate hydrolases"/>
    <property type="match status" value="3"/>
</dbReference>
<dbReference type="STRING" id="9838.ENSCDRP00005021622"/>
<keyword evidence="8" id="KW-0496">Mitochondrion</keyword>
<evidence type="ECO:0000259" key="20">
    <source>
        <dbReference type="Pfam" id="PF12774"/>
    </source>
</evidence>
<dbReference type="PANTHER" id="PTHR10676:SF359">
    <property type="entry name" value="DYNEIN HEAVY CHAIN DOMAIN-CONTAINING PROTEIN 1"/>
    <property type="match status" value="1"/>
</dbReference>
<keyword evidence="5" id="KW-0862">Zinc</keyword>
<dbReference type="SUPFAM" id="SSF144122">
    <property type="entry name" value="Tim10-like"/>
    <property type="match status" value="1"/>
</dbReference>
<dbReference type="GO" id="GO:0045505">
    <property type="term" value="F:dynein intermediate chain binding"/>
    <property type="evidence" value="ECO:0007669"/>
    <property type="project" value="InterPro"/>
</dbReference>
<comment type="caution">
    <text evidence="21">The sequence shown here is derived from an EMBL/GenBank/DDBJ whole genome shotgun (WGS) entry which is preliminary data.</text>
</comment>
<dbReference type="FunFam" id="1.20.58.1120:FF:000010">
    <property type="entry name" value="Dynein heavy chain domain 1"/>
    <property type="match status" value="1"/>
</dbReference>
<feature type="domain" description="Tim10-like" evidence="18">
    <location>
        <begin position="7"/>
        <end position="69"/>
    </location>
</feature>
<dbReference type="GO" id="GO:0036126">
    <property type="term" value="C:sperm flagellum"/>
    <property type="evidence" value="ECO:0007669"/>
    <property type="project" value="TreeGrafter"/>
</dbReference>
<dbReference type="InterPro" id="IPR035427">
    <property type="entry name" value="Tim10-like_dom_sf"/>
</dbReference>
<dbReference type="PANTHER" id="PTHR10676">
    <property type="entry name" value="DYNEIN HEAVY CHAIN FAMILY PROTEIN"/>
    <property type="match status" value="1"/>
</dbReference>
<evidence type="ECO:0000313" key="21">
    <source>
        <dbReference type="EMBL" id="KAB1272386.1"/>
    </source>
</evidence>
<feature type="domain" description="Dynein heavy chain linker" evidence="19">
    <location>
        <begin position="1097"/>
        <end position="1570"/>
    </location>
</feature>
<gene>
    <name evidence="21" type="ORF">Cadr_000015026</name>
</gene>
<dbReference type="InterPro" id="IPR013602">
    <property type="entry name" value="Dynein_heavy_linker"/>
</dbReference>
<comment type="subunit">
    <text evidence="15">Component of the TIM22 complex, which core is composed of TIMM22, associated with TIMM10 (TIMM10A and/or TIMM10B), TIMM9, AGK and TIMM29.</text>
</comment>
<dbReference type="InterPro" id="IPR035699">
    <property type="entry name" value="AAA_6"/>
</dbReference>
<keyword evidence="10" id="KW-1015">Disulfide bond</keyword>
<feature type="region of interest" description="Disordered" evidence="17">
    <location>
        <begin position="384"/>
        <end position="405"/>
    </location>
</feature>
<dbReference type="FunFam" id="3.40.50.300:FF:001566">
    <property type="entry name" value="Dynein heavy chain domain 1"/>
    <property type="match status" value="1"/>
</dbReference>
<feature type="coiled-coil region" evidence="16">
    <location>
        <begin position="939"/>
        <end position="966"/>
    </location>
</feature>
<dbReference type="FunFam" id="3.20.180.20:FF:000007">
    <property type="entry name" value="Dynein heavy chain domain 1"/>
    <property type="match status" value="1"/>
</dbReference>
<evidence type="ECO:0000256" key="11">
    <source>
        <dbReference type="ARBA" id="ARBA00037309"/>
    </source>
</evidence>
<comment type="subcellular location">
    <subcellularLocation>
        <location evidence="1">Mitochondrion inner membrane</location>
        <topology evidence="1">Peripheral membrane protein</topology>
    </subcellularLocation>
</comment>
<evidence type="ECO:0000256" key="5">
    <source>
        <dbReference type="ARBA" id="ARBA00022833"/>
    </source>
</evidence>
<dbReference type="InterPro" id="IPR026983">
    <property type="entry name" value="DHC"/>
</dbReference>
<evidence type="ECO:0000256" key="7">
    <source>
        <dbReference type="ARBA" id="ARBA00023010"/>
    </source>
</evidence>
<keyword evidence="4" id="KW-0999">Mitochondrion inner membrane</keyword>
<dbReference type="GO" id="GO:0005524">
    <property type="term" value="F:ATP binding"/>
    <property type="evidence" value="ECO:0007669"/>
    <property type="project" value="InterPro"/>
</dbReference>
<keyword evidence="3" id="KW-0479">Metal-binding</keyword>
<evidence type="ECO:0000259" key="19">
    <source>
        <dbReference type="Pfam" id="PF08393"/>
    </source>
</evidence>
<evidence type="ECO:0000256" key="6">
    <source>
        <dbReference type="ARBA" id="ARBA00022927"/>
    </source>
</evidence>
<keyword evidence="22" id="KW-1185">Reference proteome</keyword>
<dbReference type="Gene3D" id="1.20.58.1120">
    <property type="match status" value="1"/>
</dbReference>
<evidence type="ECO:0000256" key="15">
    <source>
        <dbReference type="ARBA" id="ARBA00046907"/>
    </source>
</evidence>
<evidence type="ECO:0000256" key="14">
    <source>
        <dbReference type="ARBA" id="ARBA00042151"/>
    </source>
</evidence>
<dbReference type="FunFam" id="3.40.50.300:FF:001336">
    <property type="entry name" value="Dynein heavy chain domain-containing protein 1"/>
    <property type="match status" value="1"/>
</dbReference>
<dbReference type="GO" id="GO:0005743">
    <property type="term" value="C:mitochondrial inner membrane"/>
    <property type="evidence" value="ECO:0007669"/>
    <property type="project" value="UniProtKB-SubCell"/>
</dbReference>
<dbReference type="GO" id="GO:0008569">
    <property type="term" value="F:minus-end-directed microtubule motor activity"/>
    <property type="evidence" value="ECO:0007669"/>
    <property type="project" value="TreeGrafter"/>
</dbReference>
<evidence type="ECO:0000256" key="12">
    <source>
        <dbReference type="ARBA" id="ARBA00039820"/>
    </source>
</evidence>
<dbReference type="Proteomes" id="UP000299084">
    <property type="component" value="Unassembled WGS sequence"/>
</dbReference>
<accession>A0A5N4DMV9</accession>
<keyword evidence="7" id="KW-0811">Translocation</keyword>
<dbReference type="GO" id="GO:0036156">
    <property type="term" value="C:inner dynein arm"/>
    <property type="evidence" value="ECO:0007669"/>
    <property type="project" value="TreeGrafter"/>
</dbReference>
<evidence type="ECO:0000256" key="8">
    <source>
        <dbReference type="ARBA" id="ARBA00023128"/>
    </source>
</evidence>
<evidence type="ECO:0000256" key="13">
    <source>
        <dbReference type="ARBA" id="ARBA00042115"/>
    </source>
</evidence>
<keyword evidence="9" id="KW-0472">Membrane</keyword>
<evidence type="ECO:0000256" key="9">
    <source>
        <dbReference type="ARBA" id="ARBA00023136"/>
    </source>
</evidence>
<keyword evidence="2" id="KW-0813">Transport</keyword>
<feature type="region of interest" description="Disordered" evidence="17">
    <location>
        <begin position="1716"/>
        <end position="1738"/>
    </location>
</feature>
<dbReference type="Pfam" id="PF02953">
    <property type="entry name" value="zf-Tim10_DDP"/>
    <property type="match status" value="1"/>
</dbReference>
<name>A0A5N4DMV9_CAMDR</name>
<evidence type="ECO:0000259" key="18">
    <source>
        <dbReference type="Pfam" id="PF02953"/>
    </source>
</evidence>
<protein>
    <recommendedName>
        <fullName evidence="12">Mitochondrial import inner membrane translocase subunit Tim10 B</fullName>
    </recommendedName>
    <alternativeName>
        <fullName evidence="13">Mitochondrial import inner membrane translocase subunit Tim9 B</fullName>
    </alternativeName>
    <alternativeName>
        <fullName evidence="14">TIMM10B</fullName>
    </alternativeName>
</protein>
<dbReference type="InterPro" id="IPR042222">
    <property type="entry name" value="Dynein_2_N"/>
</dbReference>
<dbReference type="Gene3D" id="1.20.140.100">
    <property type="entry name" value="Dynein heavy chain, N-terminal domain 2"/>
    <property type="match status" value="1"/>
</dbReference>
<feature type="domain" description="Dynein heavy chain hydrolytic ATP-binding dynein motor region" evidence="20">
    <location>
        <begin position="1753"/>
        <end position="2107"/>
    </location>
</feature>
<proteinExistence type="predicted"/>
<dbReference type="FunFam" id="1.20.140.100:FF:000008">
    <property type="entry name" value="Dynein heavy chain domain 1"/>
    <property type="match status" value="1"/>
</dbReference>
<evidence type="ECO:0000256" key="16">
    <source>
        <dbReference type="SAM" id="Coils"/>
    </source>
</evidence>